<dbReference type="InterPro" id="IPR038607">
    <property type="entry name" value="PhoD-like_sf"/>
</dbReference>
<name>A0A927F3W7_9BACT</name>
<organism evidence="1 2">
    <name type="scientific">Pelagicoccus enzymogenes</name>
    <dbReference type="NCBI Taxonomy" id="2773457"/>
    <lineage>
        <taxon>Bacteria</taxon>
        <taxon>Pseudomonadati</taxon>
        <taxon>Verrucomicrobiota</taxon>
        <taxon>Opitutia</taxon>
        <taxon>Puniceicoccales</taxon>
        <taxon>Pelagicoccaceae</taxon>
        <taxon>Pelagicoccus</taxon>
    </lineage>
</organism>
<protein>
    <recommendedName>
        <fullName evidence="3">PhoD-like phosphatase metallophosphatase domain-containing protein</fullName>
    </recommendedName>
</protein>
<dbReference type="InterPro" id="IPR029052">
    <property type="entry name" value="Metallo-depent_PP-like"/>
</dbReference>
<evidence type="ECO:0000313" key="2">
    <source>
        <dbReference type="Proteomes" id="UP000622317"/>
    </source>
</evidence>
<dbReference type="AlphaFoldDB" id="A0A927F3W7"/>
<gene>
    <name evidence="1" type="ORF">IEN85_00335</name>
</gene>
<proteinExistence type="predicted"/>
<dbReference type="RefSeq" id="WP_191615070.1">
    <property type="nucleotide sequence ID" value="NZ_JACYFG010000002.1"/>
</dbReference>
<comment type="caution">
    <text evidence="1">The sequence shown here is derived from an EMBL/GenBank/DDBJ whole genome shotgun (WGS) entry which is preliminary data.</text>
</comment>
<accession>A0A927F3W7</accession>
<sequence length="548" mass="62223">MELKKSITTLLFATCLAGQSPAQEATEAYRKAPFEELDTFAVNDWWNRNECWITPMKVERDEVLAFGLYTVARQTLKLTAQLYPLYPDESRDVYLDIKENGRWKQIAKAPVYDLGWSAHFRIADWDDTKDTPYRLRHGDAASFEGLIRANPIHKDEIVLASLSCNSNQDRGPRDNYVRNLRIQDPDILFFAGDQSYFHNQHTAGWLLWGKQFRDIIRDRPTITIPDDHDIGQGNLWGEGGKKASTYHGDDGGYYYSPDYVRMVERCQTWHLPDAYDPAPVEQGIGVYYTDYPIGGIELAIIEDRKFKSGPLDRVPMMGERVDLVLKKDYDPDALDLPGLTLLGERQLAFLHNWAQPKPNQPIRAVLSQTGFAGAAHFSGNLENRVYADLDSNGWPRSGRNKALRIIRDANAIHIAGDQHLATVLQHGIDEHDNGPWSFVSPAIVNNYWSRWWKPSEEELAATSPIGASKLPWTGRFKDGFGNPLTMHAYANPENADHGAGYGLIRFRKRANQVVFECWARSANLSQDNASQFPGWPVTIDLTTQERVK</sequence>
<dbReference type="Proteomes" id="UP000622317">
    <property type="component" value="Unassembled WGS sequence"/>
</dbReference>
<keyword evidence="2" id="KW-1185">Reference proteome</keyword>
<dbReference type="Gene3D" id="3.60.21.70">
    <property type="entry name" value="PhoD-like phosphatase"/>
    <property type="match status" value="1"/>
</dbReference>
<reference evidence="1" key="1">
    <citation type="submission" date="2020-09" db="EMBL/GenBank/DDBJ databases">
        <title>Pelagicoccus enzymogenes sp. nov. with an EPS production, isolated from marine sediment.</title>
        <authorList>
            <person name="Feng X."/>
        </authorList>
    </citation>
    <scope>NUCLEOTIDE SEQUENCE</scope>
    <source>
        <strain evidence="1">NFK12</strain>
    </source>
</reference>
<evidence type="ECO:0008006" key="3">
    <source>
        <dbReference type="Google" id="ProtNLM"/>
    </source>
</evidence>
<dbReference type="EMBL" id="JACYFG010000002">
    <property type="protein sequence ID" value="MBD5777939.1"/>
    <property type="molecule type" value="Genomic_DNA"/>
</dbReference>
<evidence type="ECO:0000313" key="1">
    <source>
        <dbReference type="EMBL" id="MBD5777939.1"/>
    </source>
</evidence>
<dbReference type="SUPFAM" id="SSF56300">
    <property type="entry name" value="Metallo-dependent phosphatases"/>
    <property type="match status" value="1"/>
</dbReference>